<dbReference type="Proteomes" id="UP000214720">
    <property type="component" value="Unassembled WGS sequence"/>
</dbReference>
<feature type="transmembrane region" description="Helical" evidence="8">
    <location>
        <begin position="184"/>
        <end position="203"/>
    </location>
</feature>
<accession>A0A226WKR3</accession>
<dbReference type="PROSITE" id="PS50283">
    <property type="entry name" value="NA_SOLUT_SYMP_3"/>
    <property type="match status" value="1"/>
</dbReference>
<comment type="similarity">
    <text evidence="2 7">Belongs to the sodium:solute symporter (SSF) (TC 2.A.21) family.</text>
</comment>
<evidence type="ECO:0000256" key="6">
    <source>
        <dbReference type="ARBA" id="ARBA00023136"/>
    </source>
</evidence>
<keyword evidence="4 8" id="KW-0812">Transmembrane</keyword>
<name>A0A226WKR3_CABSO</name>
<dbReference type="AlphaFoldDB" id="A0A226WKR3"/>
<dbReference type="OrthoDB" id="9789704at2"/>
<protein>
    <submittedName>
        <fullName evidence="9">Acetate permease ActP (Cation/acetate symporter)</fullName>
    </submittedName>
</protein>
<dbReference type="InterPro" id="IPR050277">
    <property type="entry name" value="Sodium:Solute_Symporter"/>
</dbReference>
<dbReference type="PANTHER" id="PTHR48086">
    <property type="entry name" value="SODIUM/PROLINE SYMPORTER-RELATED"/>
    <property type="match status" value="1"/>
</dbReference>
<feature type="transmembrane region" description="Helical" evidence="8">
    <location>
        <begin position="271"/>
        <end position="294"/>
    </location>
</feature>
<organism evidence="9 10">
    <name type="scientific">Caballeronia sordidicola</name>
    <name type="common">Burkholderia sordidicola</name>
    <dbReference type="NCBI Taxonomy" id="196367"/>
    <lineage>
        <taxon>Bacteria</taxon>
        <taxon>Pseudomonadati</taxon>
        <taxon>Pseudomonadota</taxon>
        <taxon>Betaproteobacteria</taxon>
        <taxon>Burkholderiales</taxon>
        <taxon>Burkholderiaceae</taxon>
        <taxon>Caballeronia</taxon>
    </lineage>
</organism>
<gene>
    <name evidence="9" type="ORF">BSU04_45330</name>
</gene>
<evidence type="ECO:0000256" key="8">
    <source>
        <dbReference type="SAM" id="Phobius"/>
    </source>
</evidence>
<feature type="transmembrane region" description="Helical" evidence="8">
    <location>
        <begin position="363"/>
        <end position="383"/>
    </location>
</feature>
<evidence type="ECO:0000256" key="5">
    <source>
        <dbReference type="ARBA" id="ARBA00022989"/>
    </source>
</evidence>
<sequence>MNSALWIIGFFLAFALLVGIRAKGGKKMELEQWAVGGRGFGAVLVFLLMAGENYTTFTFLGASGYTYGKGAPAFYILAYGCLAFVMSYWMMAAVWRYAKQNKLVSFSDFFASKYDSRTLGVLVSIVSAFGLNALLVIQLRGLGVIVAEASYGAISPSLAIWIGAVTIVSYVLISGIAGSAHISIFKDAIILVLAVFLGIYLPFHYYGGFTRMFQHIQTTSPGFLRLPAKGQSLSWYNSTIFLIAVGYYMYPHTLTAVYSAKSVQAVRRNAYLMPLYQVVLLFMFFVGFAAITQVPGLHGKDTDLALLRLVKQTFAPWFVGIIGGAGLLTALVPASMILLNASVILAKNVYQQGFSPRATEQRVALVAKIALPLFALLAVFQVLRGGGTLVELSIFASGMLSQMVPAFLFSLLPRPFGNKYGAFAGIAVGTAVLGYVSLTNVTLADLLPSWPVALVDINVGLVALLLNAFTFSAVSLCTRRLAQTSSKALIS</sequence>
<evidence type="ECO:0000256" key="4">
    <source>
        <dbReference type="ARBA" id="ARBA00022692"/>
    </source>
</evidence>
<dbReference type="RefSeq" id="WP_089166302.1">
    <property type="nucleotide sequence ID" value="NZ_MTHB01000297.1"/>
</dbReference>
<evidence type="ECO:0000256" key="2">
    <source>
        <dbReference type="ARBA" id="ARBA00006434"/>
    </source>
</evidence>
<feature type="transmembrane region" description="Helical" evidence="8">
    <location>
        <begin position="74"/>
        <end position="98"/>
    </location>
</feature>
<feature type="transmembrane region" description="Helical" evidence="8">
    <location>
        <begin position="158"/>
        <end position="177"/>
    </location>
</feature>
<dbReference type="InterPro" id="IPR038377">
    <property type="entry name" value="Na/Glc_symporter_sf"/>
</dbReference>
<feature type="transmembrane region" description="Helical" evidence="8">
    <location>
        <begin position="6"/>
        <end position="23"/>
    </location>
</feature>
<evidence type="ECO:0000256" key="1">
    <source>
        <dbReference type="ARBA" id="ARBA00004141"/>
    </source>
</evidence>
<keyword evidence="3" id="KW-0813">Transport</keyword>
<keyword evidence="6 8" id="KW-0472">Membrane</keyword>
<dbReference type="PANTHER" id="PTHR48086:SF8">
    <property type="entry name" value="MONOCARBOXYLIC ACID PERMEASE"/>
    <property type="match status" value="1"/>
</dbReference>
<dbReference type="InterPro" id="IPR001734">
    <property type="entry name" value="Na/solute_symporter"/>
</dbReference>
<evidence type="ECO:0000256" key="7">
    <source>
        <dbReference type="RuleBase" id="RU362091"/>
    </source>
</evidence>
<dbReference type="GO" id="GO:0005886">
    <property type="term" value="C:plasma membrane"/>
    <property type="evidence" value="ECO:0007669"/>
    <property type="project" value="TreeGrafter"/>
</dbReference>
<feature type="transmembrane region" description="Helical" evidence="8">
    <location>
        <begin position="35"/>
        <end position="54"/>
    </location>
</feature>
<evidence type="ECO:0000313" key="10">
    <source>
        <dbReference type="Proteomes" id="UP000214720"/>
    </source>
</evidence>
<proteinExistence type="inferred from homology"/>
<comment type="subcellular location">
    <subcellularLocation>
        <location evidence="1">Membrane</location>
        <topology evidence="1">Multi-pass membrane protein</topology>
    </subcellularLocation>
</comment>
<feature type="transmembrane region" description="Helical" evidence="8">
    <location>
        <begin position="450"/>
        <end position="477"/>
    </location>
</feature>
<dbReference type="EMBL" id="MTHB01000297">
    <property type="protein sequence ID" value="OXC71776.1"/>
    <property type="molecule type" value="Genomic_DNA"/>
</dbReference>
<dbReference type="Gene3D" id="1.20.1730.10">
    <property type="entry name" value="Sodium/glucose cotransporter"/>
    <property type="match status" value="1"/>
</dbReference>
<feature type="transmembrane region" description="Helical" evidence="8">
    <location>
        <begin position="389"/>
        <end position="408"/>
    </location>
</feature>
<evidence type="ECO:0000313" key="9">
    <source>
        <dbReference type="EMBL" id="OXC71776.1"/>
    </source>
</evidence>
<feature type="transmembrane region" description="Helical" evidence="8">
    <location>
        <begin position="233"/>
        <end position="250"/>
    </location>
</feature>
<reference evidence="10" key="1">
    <citation type="submission" date="2017-01" db="EMBL/GenBank/DDBJ databases">
        <title>Genome Analysis of Deinococcus marmoris KOPRI26562.</title>
        <authorList>
            <person name="Kim J.H."/>
            <person name="Oh H.-M."/>
        </authorList>
    </citation>
    <scope>NUCLEOTIDE SEQUENCE [LARGE SCALE GENOMIC DNA]</scope>
    <source>
        <strain evidence="10">PAMC 26633</strain>
    </source>
</reference>
<feature type="transmembrane region" description="Helical" evidence="8">
    <location>
        <begin position="420"/>
        <end position="438"/>
    </location>
</feature>
<feature type="transmembrane region" description="Helical" evidence="8">
    <location>
        <begin position="314"/>
        <end position="342"/>
    </location>
</feature>
<keyword evidence="5 8" id="KW-1133">Transmembrane helix</keyword>
<dbReference type="Pfam" id="PF00474">
    <property type="entry name" value="SSF"/>
    <property type="match status" value="1"/>
</dbReference>
<dbReference type="GO" id="GO:0022857">
    <property type="term" value="F:transmembrane transporter activity"/>
    <property type="evidence" value="ECO:0007669"/>
    <property type="project" value="InterPro"/>
</dbReference>
<feature type="transmembrane region" description="Helical" evidence="8">
    <location>
        <begin position="119"/>
        <end position="138"/>
    </location>
</feature>
<dbReference type="CDD" id="cd10322">
    <property type="entry name" value="SLC5sbd"/>
    <property type="match status" value="1"/>
</dbReference>
<comment type="caution">
    <text evidence="9">The sequence shown here is derived from an EMBL/GenBank/DDBJ whole genome shotgun (WGS) entry which is preliminary data.</text>
</comment>
<evidence type="ECO:0000256" key="3">
    <source>
        <dbReference type="ARBA" id="ARBA00022448"/>
    </source>
</evidence>